<keyword evidence="5 7" id="KW-0808">Transferase</keyword>
<dbReference type="InterPro" id="IPR036467">
    <property type="entry name" value="LS/RS_sf"/>
</dbReference>
<dbReference type="EMBL" id="BAAAFZ010000055">
    <property type="protein sequence ID" value="GAA0593582.1"/>
    <property type="molecule type" value="Genomic_DNA"/>
</dbReference>
<comment type="similarity">
    <text evidence="2 7">Belongs to the DMRL synthase family.</text>
</comment>
<dbReference type="Gene3D" id="3.40.50.960">
    <property type="entry name" value="Lumazine/riboflavin synthase"/>
    <property type="match status" value="1"/>
</dbReference>
<evidence type="ECO:0000313" key="9">
    <source>
        <dbReference type="Proteomes" id="UP001501588"/>
    </source>
</evidence>
<feature type="binding site" evidence="7">
    <location>
        <position position="28"/>
    </location>
    <ligand>
        <name>5-amino-6-(D-ribitylamino)uracil</name>
        <dbReference type="ChEBI" id="CHEBI:15934"/>
    </ligand>
</feature>
<keyword evidence="4 7" id="KW-0686">Riboflavin biosynthesis</keyword>
<feature type="binding site" evidence="7">
    <location>
        <begin position="90"/>
        <end position="91"/>
    </location>
    <ligand>
        <name>(2S)-2-hydroxy-3-oxobutyl phosphate</name>
        <dbReference type="ChEBI" id="CHEBI:58830"/>
    </ligand>
</feature>
<organism evidence="8 9">
    <name type="scientific">Craurococcus roseus</name>
    <dbReference type="NCBI Taxonomy" id="77585"/>
    <lineage>
        <taxon>Bacteria</taxon>
        <taxon>Pseudomonadati</taxon>
        <taxon>Pseudomonadota</taxon>
        <taxon>Alphaproteobacteria</taxon>
        <taxon>Acetobacterales</taxon>
        <taxon>Acetobacteraceae</taxon>
        <taxon>Craurococcus</taxon>
    </lineage>
</organism>
<evidence type="ECO:0000256" key="4">
    <source>
        <dbReference type="ARBA" id="ARBA00022619"/>
    </source>
</evidence>
<dbReference type="InterPro" id="IPR034964">
    <property type="entry name" value="LS"/>
</dbReference>
<accession>A0ABN1FLZ7</accession>
<gene>
    <name evidence="7" type="primary">ribH</name>
    <name evidence="8" type="ORF">GCM10009416_34950</name>
</gene>
<keyword evidence="9" id="KW-1185">Reference proteome</keyword>
<feature type="binding site" evidence="7">
    <location>
        <position position="132"/>
    </location>
    <ligand>
        <name>(2S)-2-hydroxy-3-oxobutyl phosphate</name>
        <dbReference type="ChEBI" id="CHEBI:58830"/>
    </ligand>
</feature>
<dbReference type="SUPFAM" id="SSF52121">
    <property type="entry name" value="Lumazine synthase"/>
    <property type="match status" value="1"/>
</dbReference>
<feature type="binding site" evidence="7">
    <location>
        <begin position="85"/>
        <end position="87"/>
    </location>
    <ligand>
        <name>5-amino-6-(D-ribitylamino)uracil</name>
        <dbReference type="ChEBI" id="CHEBI:15934"/>
    </ligand>
</feature>
<comment type="function">
    <text evidence="7">Catalyzes the formation of 6,7-dimethyl-8-ribityllumazine by condensation of 5-amino-6-(D-ribitylamino)uracil with 3,4-dihydroxy-2-butanone 4-phosphate. This is the penultimate step in the biosynthesis of riboflavin.</text>
</comment>
<dbReference type="EC" id="2.5.1.78" evidence="3 7"/>
<comment type="pathway">
    <text evidence="1 7">Cofactor biosynthesis; riboflavin biosynthesis; riboflavin from 2-hydroxy-3-oxobutyl phosphate and 5-amino-6-(D-ribitylamino)uracil: step 1/2.</text>
</comment>
<comment type="caution">
    <text evidence="8">The sequence shown here is derived from an EMBL/GenBank/DDBJ whole genome shotgun (WGS) entry which is preliminary data.</text>
</comment>
<protein>
    <recommendedName>
        <fullName evidence="3 7">6,7-dimethyl-8-ribityllumazine synthase</fullName>
        <shortName evidence="7">DMRL synthase</shortName>
        <shortName evidence="7">LS</shortName>
        <shortName evidence="7">Lumazine synthase</shortName>
        <ecNumber evidence="3 7">2.5.1.78</ecNumber>
    </recommendedName>
</protein>
<name>A0ABN1FLZ7_9PROT</name>
<dbReference type="RefSeq" id="WP_343896661.1">
    <property type="nucleotide sequence ID" value="NZ_BAAAFZ010000055.1"/>
</dbReference>
<evidence type="ECO:0000256" key="2">
    <source>
        <dbReference type="ARBA" id="ARBA00007424"/>
    </source>
</evidence>
<evidence type="ECO:0000256" key="1">
    <source>
        <dbReference type="ARBA" id="ARBA00004917"/>
    </source>
</evidence>
<evidence type="ECO:0000313" key="8">
    <source>
        <dbReference type="EMBL" id="GAA0593582.1"/>
    </source>
</evidence>
<evidence type="ECO:0000256" key="6">
    <source>
        <dbReference type="ARBA" id="ARBA00048785"/>
    </source>
</evidence>
<sequence length="161" mass="17119">MSTIDAVSRETPSIPGPPPRLLVIQAPYYEQVVGGMRRGAEGVFAEAGAGVEVVDVAGAFELPAALRMALSQTGTRFDGYLVLGCVVRGETDHYDHICRETCRGVMDLSTETGAAIGFGLLTVDTLQQAVARSGENRMNKGAEAAQALLGQVALRRRWKLA</sequence>
<evidence type="ECO:0000256" key="3">
    <source>
        <dbReference type="ARBA" id="ARBA00012664"/>
    </source>
</evidence>
<dbReference type="InterPro" id="IPR002180">
    <property type="entry name" value="LS/RS"/>
</dbReference>
<dbReference type="Proteomes" id="UP001501588">
    <property type="component" value="Unassembled WGS sequence"/>
</dbReference>
<feature type="binding site" evidence="7">
    <location>
        <position position="118"/>
    </location>
    <ligand>
        <name>5-amino-6-(D-ribitylamino)uracil</name>
        <dbReference type="ChEBI" id="CHEBI:15934"/>
    </ligand>
</feature>
<feature type="active site" description="Proton donor" evidence="7">
    <location>
        <position position="93"/>
    </location>
</feature>
<dbReference type="HAMAP" id="MF_00178">
    <property type="entry name" value="Lumazine_synth"/>
    <property type="match status" value="1"/>
</dbReference>
<reference evidence="8 9" key="1">
    <citation type="journal article" date="2019" name="Int. J. Syst. Evol. Microbiol.">
        <title>The Global Catalogue of Microorganisms (GCM) 10K type strain sequencing project: providing services to taxonomists for standard genome sequencing and annotation.</title>
        <authorList>
            <consortium name="The Broad Institute Genomics Platform"/>
            <consortium name="The Broad Institute Genome Sequencing Center for Infectious Disease"/>
            <person name="Wu L."/>
            <person name="Ma J."/>
        </authorList>
    </citation>
    <scope>NUCLEOTIDE SEQUENCE [LARGE SCALE GENOMIC DNA]</scope>
    <source>
        <strain evidence="8 9">JCM 9933</strain>
    </source>
</reference>
<proteinExistence type="inferred from homology"/>
<dbReference type="CDD" id="cd09209">
    <property type="entry name" value="Lumazine_synthase-I"/>
    <property type="match status" value="1"/>
</dbReference>
<feature type="binding site" evidence="7">
    <location>
        <begin position="59"/>
        <end position="61"/>
    </location>
    <ligand>
        <name>5-amino-6-(D-ribitylamino)uracil</name>
        <dbReference type="ChEBI" id="CHEBI:15934"/>
    </ligand>
</feature>
<comment type="catalytic activity">
    <reaction evidence="6 7">
        <text>(2S)-2-hydroxy-3-oxobutyl phosphate + 5-amino-6-(D-ribitylamino)uracil = 6,7-dimethyl-8-(1-D-ribityl)lumazine + phosphate + 2 H2O + H(+)</text>
        <dbReference type="Rhea" id="RHEA:26152"/>
        <dbReference type="ChEBI" id="CHEBI:15377"/>
        <dbReference type="ChEBI" id="CHEBI:15378"/>
        <dbReference type="ChEBI" id="CHEBI:15934"/>
        <dbReference type="ChEBI" id="CHEBI:43474"/>
        <dbReference type="ChEBI" id="CHEBI:58201"/>
        <dbReference type="ChEBI" id="CHEBI:58830"/>
        <dbReference type="EC" id="2.5.1.78"/>
    </reaction>
</comment>
<dbReference type="PANTHER" id="PTHR21058:SF0">
    <property type="entry name" value="6,7-DIMETHYL-8-RIBITYLLUMAZINE SYNTHASE"/>
    <property type="match status" value="1"/>
</dbReference>
<dbReference type="Pfam" id="PF00885">
    <property type="entry name" value="DMRL_synthase"/>
    <property type="match status" value="1"/>
</dbReference>
<dbReference type="NCBIfam" id="TIGR00114">
    <property type="entry name" value="lumazine-synth"/>
    <property type="match status" value="1"/>
</dbReference>
<dbReference type="PANTHER" id="PTHR21058">
    <property type="entry name" value="6,7-DIMETHYL-8-RIBITYLLUMAZINE SYNTHASE DMRL SYNTHASE LUMAZINE SYNTHASE"/>
    <property type="match status" value="1"/>
</dbReference>
<evidence type="ECO:0000256" key="7">
    <source>
        <dbReference type="HAMAP-Rule" id="MF_00178"/>
    </source>
</evidence>
<evidence type="ECO:0000256" key="5">
    <source>
        <dbReference type="ARBA" id="ARBA00022679"/>
    </source>
</evidence>